<keyword evidence="2" id="KW-1185">Reference proteome</keyword>
<dbReference type="Gene3D" id="3.40.1380.20">
    <property type="entry name" value="Pyruvate kinase, C-terminal domain"/>
    <property type="match status" value="1"/>
</dbReference>
<proteinExistence type="predicted"/>
<name>A0A1W2EV66_9BACT</name>
<dbReference type="AlphaFoldDB" id="A0A1W2EV66"/>
<sequence>MIVVTLHCGYDKPFESSLPEDIKIDLEKKGATVVTSSHALSGIERSISEKHSGIYPVLLIGDTLKLFGQGMKVVAEIAVMASDAGCLSGKDIVSIGGTNDGADTAVILKPAHQNNFFHMRIREIICKPRKF</sequence>
<dbReference type="InterPro" id="IPR036918">
    <property type="entry name" value="Pyrv_Knase_C_sf"/>
</dbReference>
<evidence type="ECO:0000313" key="2">
    <source>
        <dbReference type="Proteomes" id="UP000192418"/>
    </source>
</evidence>
<organism evidence="1 2">
    <name type="scientific">Desulfocicer vacuolatum DSM 3385</name>
    <dbReference type="NCBI Taxonomy" id="1121400"/>
    <lineage>
        <taxon>Bacteria</taxon>
        <taxon>Pseudomonadati</taxon>
        <taxon>Thermodesulfobacteriota</taxon>
        <taxon>Desulfobacteria</taxon>
        <taxon>Desulfobacterales</taxon>
        <taxon>Desulfobacteraceae</taxon>
        <taxon>Desulfocicer</taxon>
    </lineage>
</organism>
<dbReference type="SUPFAM" id="SSF52935">
    <property type="entry name" value="PK C-terminal domain-like"/>
    <property type="match status" value="1"/>
</dbReference>
<dbReference type="EMBL" id="FWXY01000050">
    <property type="protein sequence ID" value="SMD13593.1"/>
    <property type="molecule type" value="Genomic_DNA"/>
</dbReference>
<evidence type="ECO:0008006" key="3">
    <source>
        <dbReference type="Google" id="ProtNLM"/>
    </source>
</evidence>
<protein>
    <recommendedName>
        <fullName evidence="3">Pyruvate kinase C-terminal domain-containing protein</fullName>
    </recommendedName>
</protein>
<accession>A0A1W2EV66</accession>
<reference evidence="1 2" key="1">
    <citation type="submission" date="2017-04" db="EMBL/GenBank/DDBJ databases">
        <authorList>
            <person name="Afonso C.L."/>
            <person name="Miller P.J."/>
            <person name="Scott M.A."/>
            <person name="Spackman E."/>
            <person name="Goraichik I."/>
            <person name="Dimitrov K.M."/>
            <person name="Suarez D.L."/>
            <person name="Swayne D.E."/>
        </authorList>
    </citation>
    <scope>NUCLEOTIDE SEQUENCE [LARGE SCALE GENOMIC DNA]</scope>
    <source>
        <strain evidence="1 2">DSM 3385</strain>
    </source>
</reference>
<dbReference type="RefSeq" id="WP_232367252.1">
    <property type="nucleotide sequence ID" value="NZ_FWXY01000050.1"/>
</dbReference>
<evidence type="ECO:0000313" key="1">
    <source>
        <dbReference type="EMBL" id="SMD13593.1"/>
    </source>
</evidence>
<gene>
    <name evidence="1" type="ORF">SAMN02746065_1505</name>
</gene>
<dbReference type="Proteomes" id="UP000192418">
    <property type="component" value="Unassembled WGS sequence"/>
</dbReference>